<proteinExistence type="predicted"/>
<name>A0A7K1XT38_9SPHI</name>
<dbReference type="EMBL" id="WVHS01000001">
    <property type="protein sequence ID" value="MXV14165.1"/>
    <property type="molecule type" value="Genomic_DNA"/>
</dbReference>
<dbReference type="PANTHER" id="PTHR46558">
    <property type="entry name" value="TRACRIPTIONAL REGULATORY PROTEIN-RELATED-RELATED"/>
    <property type="match status" value="1"/>
</dbReference>
<keyword evidence="1" id="KW-0238">DNA-binding</keyword>
<dbReference type="Proteomes" id="UP000451233">
    <property type="component" value="Unassembled WGS sequence"/>
</dbReference>
<reference evidence="3 4" key="1">
    <citation type="submission" date="2019-11" db="EMBL/GenBank/DDBJ databases">
        <title>Pedobacter sp. HMF7056 Genome sequencing and assembly.</title>
        <authorList>
            <person name="Kang H."/>
            <person name="Kim H."/>
            <person name="Joh K."/>
        </authorList>
    </citation>
    <scope>NUCLEOTIDE SEQUENCE [LARGE SCALE GENOMIC DNA]</scope>
    <source>
        <strain evidence="3 4">HMF7056</strain>
    </source>
</reference>
<dbReference type="SMART" id="SM00530">
    <property type="entry name" value="HTH_XRE"/>
    <property type="match status" value="1"/>
</dbReference>
<keyword evidence="4" id="KW-1185">Reference proteome</keyword>
<evidence type="ECO:0000313" key="4">
    <source>
        <dbReference type="Proteomes" id="UP000451233"/>
    </source>
</evidence>
<dbReference type="Gene3D" id="1.10.260.40">
    <property type="entry name" value="lambda repressor-like DNA-binding domains"/>
    <property type="match status" value="1"/>
</dbReference>
<comment type="caution">
    <text evidence="3">The sequence shown here is derived from an EMBL/GenBank/DDBJ whole genome shotgun (WGS) entry which is preliminary data.</text>
</comment>
<dbReference type="PANTHER" id="PTHR46558:SF11">
    <property type="entry name" value="HTH-TYPE TRANSCRIPTIONAL REGULATOR XRE"/>
    <property type="match status" value="1"/>
</dbReference>
<dbReference type="Pfam" id="PF01381">
    <property type="entry name" value="HTH_3"/>
    <property type="match status" value="1"/>
</dbReference>
<evidence type="ECO:0000256" key="1">
    <source>
        <dbReference type="ARBA" id="ARBA00023125"/>
    </source>
</evidence>
<dbReference type="AlphaFoldDB" id="A0A7K1XT38"/>
<evidence type="ECO:0000313" key="3">
    <source>
        <dbReference type="EMBL" id="MXV14165.1"/>
    </source>
</evidence>
<dbReference type="GO" id="GO:0003677">
    <property type="term" value="F:DNA binding"/>
    <property type="evidence" value="ECO:0007669"/>
    <property type="project" value="UniProtKB-KW"/>
</dbReference>
<organism evidence="3 4">
    <name type="scientific">Hufsiella ginkgonis</name>
    <dbReference type="NCBI Taxonomy" id="2695274"/>
    <lineage>
        <taxon>Bacteria</taxon>
        <taxon>Pseudomonadati</taxon>
        <taxon>Bacteroidota</taxon>
        <taxon>Sphingobacteriia</taxon>
        <taxon>Sphingobacteriales</taxon>
        <taxon>Sphingobacteriaceae</taxon>
        <taxon>Hufsiella</taxon>
    </lineage>
</organism>
<evidence type="ECO:0000259" key="2">
    <source>
        <dbReference type="PROSITE" id="PS50943"/>
    </source>
</evidence>
<dbReference type="SUPFAM" id="SSF47413">
    <property type="entry name" value="lambda repressor-like DNA-binding domains"/>
    <property type="match status" value="1"/>
</dbReference>
<dbReference type="NCBIfam" id="NF041951">
    <property type="entry name" value="phage_RstR"/>
    <property type="match status" value="1"/>
</dbReference>
<gene>
    <name evidence="3" type="ORF">GS398_02545</name>
</gene>
<protein>
    <submittedName>
        <fullName evidence="3">Helix-turn-helix domain-containing protein</fullName>
    </submittedName>
</protein>
<dbReference type="InterPro" id="IPR001387">
    <property type="entry name" value="Cro/C1-type_HTH"/>
</dbReference>
<dbReference type="CDD" id="cd00093">
    <property type="entry name" value="HTH_XRE"/>
    <property type="match status" value="1"/>
</dbReference>
<dbReference type="InterPro" id="IPR010982">
    <property type="entry name" value="Lambda_DNA-bd_dom_sf"/>
</dbReference>
<accession>A0A7K1XT38</accession>
<dbReference type="InterPro" id="IPR049639">
    <property type="entry name" value="RstR"/>
</dbReference>
<dbReference type="PROSITE" id="PS50943">
    <property type="entry name" value="HTH_CROC1"/>
    <property type="match status" value="1"/>
</dbReference>
<sequence>MNIGERIKELRTEKKLTQGELAAKVGLTYIQVGRYETQKSAPSSDVLQKLAQALDTTTDFLMMGSQDEVVAAQLTDKELLRLFKQVEQLSPEDKHLVKTFIDAFLTKRQIQELAK</sequence>
<feature type="domain" description="HTH cro/C1-type" evidence="2">
    <location>
        <begin position="7"/>
        <end position="61"/>
    </location>
</feature>